<dbReference type="RefSeq" id="WP_258783244.1">
    <property type="nucleotide sequence ID" value="NZ_JANUGP010000039.1"/>
</dbReference>
<reference evidence="1 2" key="1">
    <citation type="submission" date="2022-08" db="EMBL/GenBank/DDBJ databases">
        <authorList>
            <person name="Somphong A."/>
            <person name="Phongsopitanun W."/>
        </authorList>
    </citation>
    <scope>NUCLEOTIDE SEQUENCE [LARGE SCALE GENOMIC DNA]</scope>
    <source>
        <strain evidence="1 2">LP11</strain>
    </source>
</reference>
<accession>A0ABT2BCU4</accession>
<proteinExistence type="predicted"/>
<sequence length="56" mass="5517">MLGRTSAAARDRTTARYARALAAAVLAVAVLLTAAHAGPAPEAAGRTTTTAGTVQP</sequence>
<dbReference type="EMBL" id="JANUGP010000039">
    <property type="protein sequence ID" value="MCS0605880.1"/>
    <property type="molecule type" value="Genomic_DNA"/>
</dbReference>
<keyword evidence="2" id="KW-1185">Reference proteome</keyword>
<protein>
    <submittedName>
        <fullName evidence="1">Uncharacterized protein</fullName>
    </submittedName>
</protein>
<evidence type="ECO:0000313" key="1">
    <source>
        <dbReference type="EMBL" id="MCS0605880.1"/>
    </source>
</evidence>
<dbReference type="Proteomes" id="UP001205612">
    <property type="component" value="Unassembled WGS sequence"/>
</dbReference>
<name>A0ABT2BCU4_9ACTN</name>
<evidence type="ECO:0000313" key="2">
    <source>
        <dbReference type="Proteomes" id="UP001205612"/>
    </source>
</evidence>
<comment type="caution">
    <text evidence="1">The sequence shown here is derived from an EMBL/GenBank/DDBJ whole genome shotgun (WGS) entry which is preliminary data.</text>
</comment>
<gene>
    <name evidence="1" type="ORF">NX794_32445</name>
</gene>
<organism evidence="1 2">
    <name type="scientific">Streptomyces pyxinicus</name>
    <dbReference type="NCBI Taxonomy" id="2970331"/>
    <lineage>
        <taxon>Bacteria</taxon>
        <taxon>Bacillati</taxon>
        <taxon>Actinomycetota</taxon>
        <taxon>Actinomycetes</taxon>
        <taxon>Kitasatosporales</taxon>
        <taxon>Streptomycetaceae</taxon>
        <taxon>Streptomyces</taxon>
    </lineage>
</organism>